<accession>A0A645CH91</accession>
<dbReference type="EMBL" id="VSSQ01027183">
    <property type="protein sequence ID" value="MPM76289.1"/>
    <property type="molecule type" value="Genomic_DNA"/>
</dbReference>
<reference evidence="1" key="1">
    <citation type="submission" date="2019-08" db="EMBL/GenBank/DDBJ databases">
        <authorList>
            <person name="Kucharzyk K."/>
            <person name="Murdoch R.W."/>
            <person name="Higgins S."/>
            <person name="Loffler F."/>
        </authorList>
    </citation>
    <scope>NUCLEOTIDE SEQUENCE</scope>
</reference>
<gene>
    <name evidence="1" type="ORF">SDC9_123287</name>
</gene>
<evidence type="ECO:0000313" key="1">
    <source>
        <dbReference type="EMBL" id="MPM76289.1"/>
    </source>
</evidence>
<proteinExistence type="predicted"/>
<name>A0A645CH91_9ZZZZ</name>
<protein>
    <submittedName>
        <fullName evidence="1">Uncharacterized protein</fullName>
    </submittedName>
</protein>
<comment type="caution">
    <text evidence="1">The sequence shown here is derived from an EMBL/GenBank/DDBJ whole genome shotgun (WGS) entry which is preliminary data.</text>
</comment>
<dbReference type="AlphaFoldDB" id="A0A645CH91"/>
<organism evidence="1">
    <name type="scientific">bioreactor metagenome</name>
    <dbReference type="NCBI Taxonomy" id="1076179"/>
    <lineage>
        <taxon>unclassified sequences</taxon>
        <taxon>metagenomes</taxon>
        <taxon>ecological metagenomes</taxon>
    </lineage>
</organism>
<sequence length="74" mass="8393">MNGQMKNYNSKEAKQKDIAVQAFIKEINPYKAKPSLGIDLRALSKYVKDTNQSVSALSPERINSFSLKNNKDHH</sequence>